<dbReference type="OrthoDB" id="166377at2"/>
<gene>
    <name evidence="14" type="ORF">CGZ75_01035</name>
</gene>
<dbReference type="GO" id="GO:0006508">
    <property type="term" value="P:proteolysis"/>
    <property type="evidence" value="ECO:0007669"/>
    <property type="project" value="UniProtKB-KW"/>
</dbReference>
<evidence type="ECO:0000313" key="15">
    <source>
        <dbReference type="Proteomes" id="UP000215145"/>
    </source>
</evidence>
<organism evidence="14 15">
    <name type="scientific">Paenibacillus herberti</name>
    <dbReference type="NCBI Taxonomy" id="1619309"/>
    <lineage>
        <taxon>Bacteria</taxon>
        <taxon>Bacillati</taxon>
        <taxon>Bacillota</taxon>
        <taxon>Bacilli</taxon>
        <taxon>Bacillales</taxon>
        <taxon>Paenibacillaceae</taxon>
        <taxon>Paenibacillus</taxon>
    </lineage>
</organism>
<comment type="similarity">
    <text evidence="3">Belongs to the peptidase M50B family.</text>
</comment>
<evidence type="ECO:0000256" key="9">
    <source>
        <dbReference type="ARBA" id="ARBA00022989"/>
    </source>
</evidence>
<comment type="caution">
    <text evidence="14">The sequence shown here is derived from an EMBL/GenBank/DDBJ whole genome shotgun (WGS) entry which is preliminary data.</text>
</comment>
<comment type="cofactor">
    <cofactor evidence="1">
        <name>Zn(2+)</name>
        <dbReference type="ChEBI" id="CHEBI:29105"/>
    </cofactor>
</comment>
<evidence type="ECO:0000256" key="6">
    <source>
        <dbReference type="ARBA" id="ARBA00022723"/>
    </source>
</evidence>
<dbReference type="PANTHER" id="PTHR39188:SF3">
    <property type="entry name" value="STAGE IV SPORULATION PROTEIN FB"/>
    <property type="match status" value="1"/>
</dbReference>
<reference evidence="14 15" key="1">
    <citation type="submission" date="2017-07" db="EMBL/GenBank/DDBJ databases">
        <title>Paenibacillus herberti R33 genome sequencing and assembly.</title>
        <authorList>
            <person name="Su W."/>
        </authorList>
    </citation>
    <scope>NUCLEOTIDE SEQUENCE [LARGE SCALE GENOMIC DNA]</scope>
    <source>
        <strain evidence="14 15">R33</strain>
    </source>
</reference>
<evidence type="ECO:0000256" key="12">
    <source>
        <dbReference type="SAM" id="Phobius"/>
    </source>
</evidence>
<evidence type="ECO:0000256" key="7">
    <source>
        <dbReference type="ARBA" id="ARBA00022801"/>
    </source>
</evidence>
<dbReference type="EMBL" id="NMUQ01000001">
    <property type="protein sequence ID" value="OXM15361.1"/>
    <property type="molecule type" value="Genomic_DNA"/>
</dbReference>
<evidence type="ECO:0000256" key="10">
    <source>
        <dbReference type="ARBA" id="ARBA00023049"/>
    </source>
</evidence>
<comment type="subcellular location">
    <subcellularLocation>
        <location evidence="2">Membrane</location>
        <topology evidence="2">Multi-pass membrane protein</topology>
    </subcellularLocation>
</comment>
<dbReference type="AlphaFoldDB" id="A0A229P032"/>
<dbReference type="Proteomes" id="UP000215145">
    <property type="component" value="Unassembled WGS sequence"/>
</dbReference>
<keyword evidence="15" id="KW-1185">Reference proteome</keyword>
<dbReference type="CDD" id="cd06161">
    <property type="entry name" value="S2P-M50_SpoIVFB"/>
    <property type="match status" value="1"/>
</dbReference>
<feature type="transmembrane region" description="Helical" evidence="12">
    <location>
        <begin position="165"/>
        <end position="186"/>
    </location>
</feature>
<evidence type="ECO:0000313" key="14">
    <source>
        <dbReference type="EMBL" id="OXM15361.1"/>
    </source>
</evidence>
<evidence type="ECO:0000256" key="3">
    <source>
        <dbReference type="ARBA" id="ARBA00007931"/>
    </source>
</evidence>
<sequence>MSIRRKWFRLINIGGIRWSLHPLLAVLMLLSIMTGYIGELLTLFVLVFVHELGHAAAANGFGWKVLEIKLLPFGGVAELEEKPGAPSYEEAVIALAGPLQNLWMAGAAWALGAAGLMNPQWSDYLIHANLLLLAFNMLPIYPLDGGRLLRYICGMQLNYYATLRFSAWTGMIFSVLMIVFALLPQLEHSGGIQANLLAVGLFLFAANFTYRKQIPFLFMRFLMTRERGSRSKIRAGSRARPIVVTGLHPVWTTARLFLRDHYHLVYVMEDRGRIVGVLPEQRVVEGYLSGDRAVSDLLR</sequence>
<name>A0A229P032_9BACL</name>
<keyword evidence="6" id="KW-0479">Metal-binding</keyword>
<evidence type="ECO:0000256" key="1">
    <source>
        <dbReference type="ARBA" id="ARBA00001947"/>
    </source>
</evidence>
<dbReference type="GO" id="GO:0046872">
    <property type="term" value="F:metal ion binding"/>
    <property type="evidence" value="ECO:0007669"/>
    <property type="project" value="UniProtKB-KW"/>
</dbReference>
<feature type="transmembrane region" description="Helical" evidence="12">
    <location>
        <begin position="20"/>
        <end position="49"/>
    </location>
</feature>
<protein>
    <submittedName>
        <fullName evidence="14">Zn-dependent protease</fullName>
    </submittedName>
</protein>
<accession>A0A229P032</accession>
<dbReference type="GO" id="GO:0008237">
    <property type="term" value="F:metallopeptidase activity"/>
    <property type="evidence" value="ECO:0007669"/>
    <property type="project" value="UniProtKB-KW"/>
</dbReference>
<evidence type="ECO:0000256" key="5">
    <source>
        <dbReference type="ARBA" id="ARBA00022692"/>
    </source>
</evidence>
<keyword evidence="9 12" id="KW-1133">Transmembrane helix</keyword>
<dbReference type="GO" id="GO:0016020">
    <property type="term" value="C:membrane"/>
    <property type="evidence" value="ECO:0007669"/>
    <property type="project" value="UniProtKB-SubCell"/>
</dbReference>
<keyword evidence="11 12" id="KW-0472">Membrane</keyword>
<dbReference type="PANTHER" id="PTHR39188">
    <property type="entry name" value="MEMBRANE-ASSOCIATED ZINC METALLOPROTEASE M50B"/>
    <property type="match status" value="1"/>
</dbReference>
<evidence type="ECO:0000256" key="4">
    <source>
        <dbReference type="ARBA" id="ARBA00022670"/>
    </source>
</evidence>
<feature type="transmembrane region" description="Helical" evidence="12">
    <location>
        <begin position="124"/>
        <end position="144"/>
    </location>
</feature>
<keyword evidence="7" id="KW-0378">Hydrolase</keyword>
<keyword evidence="8" id="KW-0862">Zinc</keyword>
<feature type="domain" description="Peptidase M50" evidence="13">
    <location>
        <begin position="40"/>
        <end position="112"/>
    </location>
</feature>
<dbReference type="InterPro" id="IPR046342">
    <property type="entry name" value="CBS_dom_sf"/>
</dbReference>
<proteinExistence type="inferred from homology"/>
<feature type="transmembrane region" description="Helical" evidence="12">
    <location>
        <begin position="192"/>
        <end position="210"/>
    </location>
</feature>
<evidence type="ECO:0000256" key="11">
    <source>
        <dbReference type="ARBA" id="ARBA00023136"/>
    </source>
</evidence>
<feature type="domain" description="Peptidase M50" evidence="13">
    <location>
        <begin position="125"/>
        <end position="177"/>
    </location>
</feature>
<keyword evidence="4 14" id="KW-0645">Protease</keyword>
<evidence type="ECO:0000256" key="2">
    <source>
        <dbReference type="ARBA" id="ARBA00004141"/>
    </source>
</evidence>
<dbReference type="Pfam" id="PF02163">
    <property type="entry name" value="Peptidase_M50"/>
    <property type="match status" value="2"/>
</dbReference>
<dbReference type="SUPFAM" id="SSF54631">
    <property type="entry name" value="CBS-domain pair"/>
    <property type="match status" value="1"/>
</dbReference>
<evidence type="ECO:0000259" key="13">
    <source>
        <dbReference type="Pfam" id="PF02163"/>
    </source>
</evidence>
<evidence type="ECO:0000256" key="8">
    <source>
        <dbReference type="ARBA" id="ARBA00022833"/>
    </source>
</evidence>
<keyword evidence="5 12" id="KW-0812">Transmembrane</keyword>
<dbReference type="InterPro" id="IPR008915">
    <property type="entry name" value="Peptidase_M50"/>
</dbReference>
<keyword evidence="10" id="KW-0482">Metalloprotease</keyword>